<comment type="similarity">
    <text evidence="2 14">Belongs to the class-I aminoacyl-tRNA synthetase family.</text>
</comment>
<dbReference type="PANTHER" id="PTHR43766">
    <property type="entry name" value="TRYPTOPHAN--TRNA LIGASE, MITOCHONDRIAL"/>
    <property type="match status" value="1"/>
</dbReference>
<evidence type="ECO:0000256" key="1">
    <source>
        <dbReference type="ARBA" id="ARBA00004305"/>
    </source>
</evidence>
<dbReference type="FunFam" id="1.10.240.10:FF:000002">
    <property type="entry name" value="Tryptophan--tRNA ligase"/>
    <property type="match status" value="1"/>
</dbReference>
<sequence length="454" mass="50970">MNCNKIMRSLTWLRAKSLRINLRSLSTQTTMKSMDSTPTMEEEKENLKYPRKIFSGIQPTGQLHLGNYLGAVQKWTQLQNSGDDVTYCIVDMHSITIPQNPAVLRENIFEMAATMLACGLDPQKSTIFVQSSVQEHTELGWILSCLCTMPRLGHLPQYKEKSRTVKDVPLGLYVYPVLQAADIMLYKATHVPVGEDQLQHIQLTQHLSRIFNTKFGQTFPICHAMIDNHDAARIRSLRNPAKKMSKSDLDTKATINIRDAPEVIVEKIKKAVTDFTSDVTYEPEARPGVSNLVVIHSMVSGTPIEKVVEEARAIDTGRYKLRVAEAVVEHLKPIRLAIDEHLAQKNDLIHLLESGAERARQVAQQNIVEVKEKMGLGIYRNVPQYIDMSAELLNALPKDKKKPKASDKETETPIVPKQKLRVEKKSAPQNLAPTFKLDESLASPPSPSVAKKAQ</sequence>
<evidence type="ECO:0000256" key="11">
    <source>
        <dbReference type="ARBA" id="ARBA00059972"/>
    </source>
</evidence>
<dbReference type="NCBIfam" id="TIGR00233">
    <property type="entry name" value="trpS"/>
    <property type="match status" value="1"/>
</dbReference>
<dbReference type="STRING" id="7370.A0A1I8N612"/>
<dbReference type="PROSITE" id="PS00178">
    <property type="entry name" value="AA_TRNA_LIGASE_I"/>
    <property type="match status" value="1"/>
</dbReference>
<keyword evidence="8 14" id="KW-0030">Aminoacyl-tRNA synthetase</keyword>
<dbReference type="PANTHER" id="PTHR43766:SF1">
    <property type="entry name" value="TRYPTOPHAN--TRNA LIGASE, MITOCHONDRIAL"/>
    <property type="match status" value="1"/>
</dbReference>
<dbReference type="Gene3D" id="3.40.50.620">
    <property type="entry name" value="HUPs"/>
    <property type="match status" value="1"/>
</dbReference>
<evidence type="ECO:0000256" key="10">
    <source>
        <dbReference type="ARBA" id="ARBA00049929"/>
    </source>
</evidence>
<dbReference type="GO" id="GO:0005524">
    <property type="term" value="F:ATP binding"/>
    <property type="evidence" value="ECO:0007669"/>
    <property type="project" value="UniProtKB-KW"/>
</dbReference>
<dbReference type="InterPro" id="IPR002306">
    <property type="entry name" value="Trp-tRNA-ligase"/>
</dbReference>
<protein>
    <recommendedName>
        <fullName evidence="12">Tryptophan--tRNA ligase, mitochondrial</fullName>
        <ecNumber evidence="3">6.1.1.2</ecNumber>
    </recommendedName>
    <alternativeName>
        <fullName evidence="13">(Mt)TrpRS</fullName>
    </alternativeName>
    <alternativeName>
        <fullName evidence="9">Tryptophanyl-tRNA synthetase</fullName>
    </alternativeName>
</protein>
<dbReference type="InterPro" id="IPR001412">
    <property type="entry name" value="aa-tRNA-synth_I_CS"/>
</dbReference>
<dbReference type="InterPro" id="IPR050203">
    <property type="entry name" value="Trp-tRNA_synthetase"/>
</dbReference>
<evidence type="ECO:0000256" key="14">
    <source>
        <dbReference type="RuleBase" id="RU363036"/>
    </source>
</evidence>
<organism evidence="16">
    <name type="scientific">Musca domestica</name>
    <name type="common">House fly</name>
    <dbReference type="NCBI Taxonomy" id="7370"/>
    <lineage>
        <taxon>Eukaryota</taxon>
        <taxon>Metazoa</taxon>
        <taxon>Ecdysozoa</taxon>
        <taxon>Arthropoda</taxon>
        <taxon>Hexapoda</taxon>
        <taxon>Insecta</taxon>
        <taxon>Pterygota</taxon>
        <taxon>Neoptera</taxon>
        <taxon>Endopterygota</taxon>
        <taxon>Diptera</taxon>
        <taxon>Brachycera</taxon>
        <taxon>Muscomorpha</taxon>
        <taxon>Muscoidea</taxon>
        <taxon>Muscidae</taxon>
        <taxon>Musca</taxon>
    </lineage>
</organism>
<evidence type="ECO:0000256" key="13">
    <source>
        <dbReference type="ARBA" id="ARBA00080951"/>
    </source>
</evidence>
<evidence type="ECO:0000256" key="12">
    <source>
        <dbReference type="ARBA" id="ARBA00069760"/>
    </source>
</evidence>
<evidence type="ECO:0000256" key="2">
    <source>
        <dbReference type="ARBA" id="ARBA00005594"/>
    </source>
</evidence>
<evidence type="ECO:0000256" key="7">
    <source>
        <dbReference type="ARBA" id="ARBA00022917"/>
    </source>
</evidence>
<dbReference type="CDD" id="cd00806">
    <property type="entry name" value="TrpRS_core"/>
    <property type="match status" value="1"/>
</dbReference>
<evidence type="ECO:0000313" key="16">
    <source>
        <dbReference type="EnsemblMetazoa" id="MDOA011920-PA"/>
    </source>
</evidence>
<dbReference type="AlphaFoldDB" id="A0A1I8N612"/>
<dbReference type="Pfam" id="PF00579">
    <property type="entry name" value="tRNA-synt_1b"/>
    <property type="match status" value="1"/>
</dbReference>
<reference evidence="16" key="1">
    <citation type="submission" date="2020-05" db="UniProtKB">
        <authorList>
            <consortium name="EnsemblMetazoa"/>
        </authorList>
    </citation>
    <scope>IDENTIFICATION</scope>
    <source>
        <strain evidence="16">Aabys</strain>
    </source>
</reference>
<dbReference type="PRINTS" id="PR01039">
    <property type="entry name" value="TRNASYNTHTRP"/>
</dbReference>
<dbReference type="VEuPathDB" id="VectorBase:MDOMA2_005662"/>
<comment type="catalytic activity">
    <reaction evidence="10">
        <text>tRNA(Trp) + L-tryptophan + ATP = L-tryptophyl-tRNA(Trp) + AMP + diphosphate + H(+)</text>
        <dbReference type="Rhea" id="RHEA:24080"/>
        <dbReference type="Rhea" id="RHEA-COMP:9671"/>
        <dbReference type="Rhea" id="RHEA-COMP:9705"/>
        <dbReference type="ChEBI" id="CHEBI:15378"/>
        <dbReference type="ChEBI" id="CHEBI:30616"/>
        <dbReference type="ChEBI" id="CHEBI:33019"/>
        <dbReference type="ChEBI" id="CHEBI:57912"/>
        <dbReference type="ChEBI" id="CHEBI:78442"/>
        <dbReference type="ChEBI" id="CHEBI:78535"/>
        <dbReference type="ChEBI" id="CHEBI:456215"/>
        <dbReference type="EC" id="6.1.1.2"/>
    </reaction>
</comment>
<dbReference type="InterPro" id="IPR024109">
    <property type="entry name" value="Trp-tRNA-ligase_bac-type"/>
</dbReference>
<name>A0A1I8N612_MUSDO</name>
<keyword evidence="4 14" id="KW-0436">Ligase</keyword>
<dbReference type="VEuPathDB" id="VectorBase:MDOA011920"/>
<comment type="function">
    <text evidence="11">Catalyzes the attachment of tryptophan to tRNA(Trp) in a two-step reaction: tryptophan is first activated by ATP to form Trp-AMP and then transferred to the acceptor end of tRNA(Trp).</text>
</comment>
<evidence type="ECO:0000256" key="4">
    <source>
        <dbReference type="ARBA" id="ARBA00022598"/>
    </source>
</evidence>
<dbReference type="GO" id="GO:0070183">
    <property type="term" value="P:mitochondrial tryptophanyl-tRNA aminoacylation"/>
    <property type="evidence" value="ECO:0007669"/>
    <property type="project" value="TreeGrafter"/>
</dbReference>
<dbReference type="EnsemblMetazoa" id="MDOA011920-RA">
    <property type="protein sequence ID" value="MDOA011920-PA"/>
    <property type="gene ID" value="MDOA011920"/>
</dbReference>
<proteinExistence type="inferred from homology"/>
<keyword evidence="5 14" id="KW-0547">Nucleotide-binding</keyword>
<feature type="region of interest" description="Disordered" evidence="15">
    <location>
        <begin position="397"/>
        <end position="454"/>
    </location>
</feature>
<evidence type="ECO:0000256" key="6">
    <source>
        <dbReference type="ARBA" id="ARBA00022840"/>
    </source>
</evidence>
<dbReference type="HAMAP" id="MF_00140_B">
    <property type="entry name" value="Trp_tRNA_synth_B"/>
    <property type="match status" value="1"/>
</dbReference>
<keyword evidence="7 14" id="KW-0648">Protein biosynthesis</keyword>
<dbReference type="SUPFAM" id="SSF52374">
    <property type="entry name" value="Nucleotidylyl transferase"/>
    <property type="match status" value="1"/>
</dbReference>
<dbReference type="InterPro" id="IPR014729">
    <property type="entry name" value="Rossmann-like_a/b/a_fold"/>
</dbReference>
<dbReference type="EC" id="6.1.1.2" evidence="3"/>
<evidence type="ECO:0000256" key="8">
    <source>
        <dbReference type="ARBA" id="ARBA00023146"/>
    </source>
</evidence>
<evidence type="ECO:0000256" key="3">
    <source>
        <dbReference type="ARBA" id="ARBA00013161"/>
    </source>
</evidence>
<gene>
    <name evidence="16" type="primary">101894787</name>
</gene>
<dbReference type="Gene3D" id="1.10.240.10">
    <property type="entry name" value="Tyrosyl-Transfer RNA Synthetase"/>
    <property type="match status" value="1"/>
</dbReference>
<dbReference type="FunFam" id="3.40.50.620:FF:000082">
    <property type="entry name" value="MSW1p Mitochondrial tryptophanyl-tRNA synthetase"/>
    <property type="match status" value="1"/>
</dbReference>
<comment type="subcellular location">
    <subcellularLocation>
        <location evidence="1">Mitochondrion matrix</location>
    </subcellularLocation>
</comment>
<accession>A0A1I8N612</accession>
<dbReference type="GO" id="GO:0005759">
    <property type="term" value="C:mitochondrial matrix"/>
    <property type="evidence" value="ECO:0007669"/>
    <property type="project" value="UniProtKB-SubCell"/>
</dbReference>
<dbReference type="eggNOG" id="KOG2713">
    <property type="taxonomic scope" value="Eukaryota"/>
</dbReference>
<dbReference type="OrthoDB" id="15808at2759"/>
<evidence type="ECO:0000256" key="9">
    <source>
        <dbReference type="ARBA" id="ARBA00030268"/>
    </source>
</evidence>
<keyword evidence="6 14" id="KW-0067">ATP-binding</keyword>
<evidence type="ECO:0000256" key="5">
    <source>
        <dbReference type="ARBA" id="ARBA00022741"/>
    </source>
</evidence>
<dbReference type="GO" id="GO:0004830">
    <property type="term" value="F:tryptophan-tRNA ligase activity"/>
    <property type="evidence" value="ECO:0007669"/>
    <property type="project" value="UniProtKB-EC"/>
</dbReference>
<dbReference type="InterPro" id="IPR002305">
    <property type="entry name" value="aa-tRNA-synth_Ic"/>
</dbReference>
<evidence type="ECO:0000256" key="15">
    <source>
        <dbReference type="SAM" id="MobiDB-lite"/>
    </source>
</evidence>